<dbReference type="OrthoDB" id="9810135at2"/>
<evidence type="ECO:0000256" key="1">
    <source>
        <dbReference type="ARBA" id="ARBA00022722"/>
    </source>
</evidence>
<proteinExistence type="predicted"/>
<dbReference type="Pfam" id="PF00580">
    <property type="entry name" value="UvrD-helicase"/>
    <property type="match status" value="1"/>
</dbReference>
<keyword evidence="6" id="KW-0269">Exonuclease</keyword>
<keyword evidence="9" id="KW-0234">DNA repair</keyword>
<evidence type="ECO:0000256" key="10">
    <source>
        <dbReference type="ARBA" id="ARBA00023235"/>
    </source>
</evidence>
<dbReference type="EMBL" id="CP011541">
    <property type="protein sequence ID" value="AKK03708.1"/>
    <property type="molecule type" value="Genomic_DNA"/>
</dbReference>
<reference evidence="17 18" key="1">
    <citation type="submission" date="2015-05" db="EMBL/GenBank/DDBJ databases">
        <title>Complete genome sequence of Corynebacterium epidermidicanis DSM 45586, isolated from the skin of a dog suffering from pruritus.</title>
        <authorList>
            <person name="Ruckert C."/>
            <person name="Albersmeier A."/>
            <person name="Winkler A."/>
            <person name="Tauch A."/>
        </authorList>
    </citation>
    <scope>NUCLEOTIDE SEQUENCE [LARGE SCALE GENOMIC DNA]</scope>
    <source>
        <strain evidence="17 18">DSM 45586</strain>
    </source>
</reference>
<organism evidence="17 18">
    <name type="scientific">Corynebacterium epidermidicanis</name>
    <dbReference type="NCBI Taxonomy" id="1050174"/>
    <lineage>
        <taxon>Bacteria</taxon>
        <taxon>Bacillati</taxon>
        <taxon>Actinomycetota</taxon>
        <taxon>Actinomycetes</taxon>
        <taxon>Mycobacteriales</taxon>
        <taxon>Corynebacteriaceae</taxon>
        <taxon>Corynebacterium</taxon>
    </lineage>
</organism>
<feature type="binding site" evidence="14">
    <location>
        <begin position="25"/>
        <end position="32"/>
    </location>
    <ligand>
        <name>ATP</name>
        <dbReference type="ChEBI" id="CHEBI:30616"/>
    </ligand>
</feature>
<dbReference type="SUPFAM" id="SSF52540">
    <property type="entry name" value="P-loop containing nucleoside triphosphate hydrolases"/>
    <property type="match status" value="1"/>
</dbReference>
<dbReference type="GO" id="GO:0043138">
    <property type="term" value="F:3'-5' DNA helicase activity"/>
    <property type="evidence" value="ECO:0007669"/>
    <property type="project" value="UniProtKB-EC"/>
</dbReference>
<evidence type="ECO:0000256" key="9">
    <source>
        <dbReference type="ARBA" id="ARBA00023204"/>
    </source>
</evidence>
<evidence type="ECO:0000256" key="11">
    <source>
        <dbReference type="ARBA" id="ARBA00034617"/>
    </source>
</evidence>
<evidence type="ECO:0000313" key="17">
    <source>
        <dbReference type="EMBL" id="AKK03708.1"/>
    </source>
</evidence>
<dbReference type="SUPFAM" id="SSF52980">
    <property type="entry name" value="Restriction endonuclease-like"/>
    <property type="match status" value="1"/>
</dbReference>
<dbReference type="InterPro" id="IPR011335">
    <property type="entry name" value="Restrct_endonuc-II-like"/>
</dbReference>
<dbReference type="PROSITE" id="PS51217">
    <property type="entry name" value="UVRD_HELICASE_CTER"/>
    <property type="match status" value="1"/>
</dbReference>
<gene>
    <name evidence="17" type="ORF">CEPID_09310</name>
</gene>
<dbReference type="EC" id="5.6.2.4" evidence="12"/>
<keyword evidence="18" id="KW-1185">Reference proteome</keyword>
<keyword evidence="2 14" id="KW-0547">Nucleotide-binding</keyword>
<dbReference type="Proteomes" id="UP000035368">
    <property type="component" value="Chromosome"/>
</dbReference>
<feature type="domain" description="UvrD-like helicase ATP-binding" evidence="15">
    <location>
        <begin position="4"/>
        <end position="433"/>
    </location>
</feature>
<dbReference type="InterPro" id="IPR027417">
    <property type="entry name" value="P-loop_NTPase"/>
</dbReference>
<evidence type="ECO:0000256" key="5">
    <source>
        <dbReference type="ARBA" id="ARBA00022806"/>
    </source>
</evidence>
<dbReference type="InterPro" id="IPR011604">
    <property type="entry name" value="PDDEXK-like_dom_sf"/>
</dbReference>
<dbReference type="STRING" id="1050174.CEPID_09310"/>
<dbReference type="KEGG" id="cei:CEPID_09310"/>
<dbReference type="Pfam" id="PF12705">
    <property type="entry name" value="PDDEXK_1"/>
    <property type="match status" value="1"/>
</dbReference>
<dbReference type="PATRIC" id="fig|1050174.4.peg.1875"/>
<sequence>MHTLNDQPARDRIRTGVHETLFVEAGAGAGKTTNLIGRLLTLILEHKVPVSQIAAITFTKKAAAELSEKLASELSKHENNPIAERALLELPSAAFETLHSFCQRLLQLYPLEAGIPPEIEVQDSFAEARQSRLLKDRINDAFTRALEGTLDIAGLSQGKVLDDDLQAAIHHVADTNVTMESIFELASYMDDNWGELRPTLNATLPEEYTFDAGDAERIVLSLREKLNQCTDTADLFAVNLSNQINALEQRIANQDFTDVGDFTKGRGGSKKNWGGADVAALKAECAELFGAWNSAVEKQNARPRAVLRYVLALLVIEHARARHRSGKLQFNDLVYLADELLATNADVRADTHQRFTHLLVDEFQDTDPAQFRIVTAIATDPTTGAITPGALFTVGDPKQSIYRFRHADLDTYLKARAENPEGLVELKTNFRSTAKVLNWANDVFSEYFANASDLAESKVPKHLHPLSVDFTPLDALTDAPGEHSHVFTLAYDDDKEEGISAKDAEAAAIEGAIQLALTQQWQKRTPNGLANLQLGDIAILVRTHAHAANLMQYFDKVRLPYIAESATLTYLATEIEEFHTVVHAVADPAESLSVGAALRTSLLGISDLELAEWATTENKWSPFQPDLDKRTDRVSEALKTIRDLHFKSRRMPVDEFISMAIDTLALPQLAAAYGDFPIEALRRLEFVKHNARAFTTATHGTLREYSEWADALANERHQLKDPEATAVNAVRILTLHAAKGREFPFVILAGMYAQKNSNPPQRSFHPADHVLEYHIGKLASPRADDIKLYNKLADDQETARLFYVAATRAEDHLVVGRYTKTKTNSTAHALNVAIENTQKDAALNATDLPATEYTYAMPLSPTLPAETSDTLAISTAQWQNAEHPRQAATALAHRPETHLELDPSWEVAFHERAHHGKEQGTALHWIMEHAGTAPLAELVQRTAVSTTAQAELLTMATTLMESDIVTKAFASDHYRELPIFGTVDEHVVDGVIDLLYREDDAWVIADYKTDLSATSQTVGEYFLQLSYYARLLGEDFPVKRLELLFPKGKQVVVRSKDFPGA</sequence>
<dbReference type="Pfam" id="PF13361">
    <property type="entry name" value="UvrD_C"/>
    <property type="match status" value="1"/>
</dbReference>
<keyword evidence="3" id="KW-0227">DNA damage</keyword>
<evidence type="ECO:0000256" key="14">
    <source>
        <dbReference type="PROSITE-ProRule" id="PRU00560"/>
    </source>
</evidence>
<dbReference type="GO" id="GO:0000725">
    <property type="term" value="P:recombinational repair"/>
    <property type="evidence" value="ECO:0007669"/>
    <property type="project" value="TreeGrafter"/>
</dbReference>
<keyword evidence="8" id="KW-0238">DNA-binding</keyword>
<dbReference type="PANTHER" id="PTHR11070">
    <property type="entry name" value="UVRD / RECB / PCRA DNA HELICASE FAMILY MEMBER"/>
    <property type="match status" value="1"/>
</dbReference>
<evidence type="ECO:0000313" key="18">
    <source>
        <dbReference type="Proteomes" id="UP000035368"/>
    </source>
</evidence>
<keyword evidence="5 14" id="KW-0347">Helicase</keyword>
<evidence type="ECO:0000256" key="6">
    <source>
        <dbReference type="ARBA" id="ARBA00022839"/>
    </source>
</evidence>
<evidence type="ECO:0000256" key="2">
    <source>
        <dbReference type="ARBA" id="ARBA00022741"/>
    </source>
</evidence>
<name>A0A0G3GW26_9CORY</name>
<dbReference type="InterPro" id="IPR000212">
    <property type="entry name" value="DNA_helicase_UvrD/REP"/>
</dbReference>
<dbReference type="InterPro" id="IPR014017">
    <property type="entry name" value="DNA_helicase_UvrD-like_C"/>
</dbReference>
<dbReference type="GO" id="GO:0005829">
    <property type="term" value="C:cytosol"/>
    <property type="evidence" value="ECO:0007669"/>
    <property type="project" value="TreeGrafter"/>
</dbReference>
<evidence type="ECO:0000256" key="13">
    <source>
        <dbReference type="ARBA" id="ARBA00048988"/>
    </source>
</evidence>
<evidence type="ECO:0000256" key="7">
    <source>
        <dbReference type="ARBA" id="ARBA00022840"/>
    </source>
</evidence>
<accession>A0A0G3GW26</accession>
<dbReference type="InterPro" id="IPR038726">
    <property type="entry name" value="PDDEXK_AddAB-type"/>
</dbReference>
<dbReference type="AlphaFoldDB" id="A0A0G3GW26"/>
<evidence type="ECO:0000256" key="3">
    <source>
        <dbReference type="ARBA" id="ARBA00022763"/>
    </source>
</evidence>
<protein>
    <recommendedName>
        <fullName evidence="12">DNA 3'-5' helicase</fullName>
        <ecNumber evidence="12">5.6.2.4</ecNumber>
    </recommendedName>
</protein>
<dbReference type="GO" id="GO:0005524">
    <property type="term" value="F:ATP binding"/>
    <property type="evidence" value="ECO:0007669"/>
    <property type="project" value="UniProtKB-UniRule"/>
</dbReference>
<comment type="catalytic activity">
    <reaction evidence="11">
        <text>Couples ATP hydrolysis with the unwinding of duplex DNA by translocating in the 3'-5' direction.</text>
        <dbReference type="EC" id="5.6.2.4"/>
    </reaction>
</comment>
<feature type="domain" description="UvrD-like helicase C-terminal" evidence="16">
    <location>
        <begin position="465"/>
        <end position="740"/>
    </location>
</feature>
<dbReference type="GO" id="GO:0004527">
    <property type="term" value="F:exonuclease activity"/>
    <property type="evidence" value="ECO:0007669"/>
    <property type="project" value="UniProtKB-KW"/>
</dbReference>
<dbReference type="GO" id="GO:0003677">
    <property type="term" value="F:DNA binding"/>
    <property type="evidence" value="ECO:0007669"/>
    <property type="project" value="UniProtKB-KW"/>
</dbReference>
<dbReference type="GO" id="GO:0009338">
    <property type="term" value="C:exodeoxyribonuclease V complex"/>
    <property type="evidence" value="ECO:0007669"/>
    <property type="project" value="TreeGrafter"/>
</dbReference>
<keyword evidence="4 14" id="KW-0378">Hydrolase</keyword>
<dbReference type="PROSITE" id="PS51198">
    <property type="entry name" value="UVRD_HELICASE_ATP_BIND"/>
    <property type="match status" value="1"/>
</dbReference>
<dbReference type="Gene3D" id="3.90.320.10">
    <property type="match status" value="1"/>
</dbReference>
<evidence type="ECO:0000256" key="8">
    <source>
        <dbReference type="ARBA" id="ARBA00023125"/>
    </source>
</evidence>
<dbReference type="PANTHER" id="PTHR11070:SF23">
    <property type="entry name" value="RECBCD ENZYME SUBUNIT RECB"/>
    <property type="match status" value="1"/>
</dbReference>
<evidence type="ECO:0000256" key="4">
    <source>
        <dbReference type="ARBA" id="ARBA00022801"/>
    </source>
</evidence>
<keyword evidence="1" id="KW-0540">Nuclease</keyword>
<dbReference type="Gene3D" id="3.40.50.300">
    <property type="entry name" value="P-loop containing nucleotide triphosphate hydrolases"/>
    <property type="match status" value="4"/>
</dbReference>
<dbReference type="RefSeq" id="WP_047240698.1">
    <property type="nucleotide sequence ID" value="NZ_CP011541.1"/>
</dbReference>
<evidence type="ECO:0000256" key="12">
    <source>
        <dbReference type="ARBA" id="ARBA00034808"/>
    </source>
</evidence>
<keyword evidence="10" id="KW-0413">Isomerase</keyword>
<evidence type="ECO:0000259" key="16">
    <source>
        <dbReference type="PROSITE" id="PS51217"/>
    </source>
</evidence>
<keyword evidence="7 14" id="KW-0067">ATP-binding</keyword>
<comment type="catalytic activity">
    <reaction evidence="13">
        <text>ATP + H2O = ADP + phosphate + H(+)</text>
        <dbReference type="Rhea" id="RHEA:13065"/>
        <dbReference type="ChEBI" id="CHEBI:15377"/>
        <dbReference type="ChEBI" id="CHEBI:15378"/>
        <dbReference type="ChEBI" id="CHEBI:30616"/>
        <dbReference type="ChEBI" id="CHEBI:43474"/>
        <dbReference type="ChEBI" id="CHEBI:456216"/>
        <dbReference type="EC" id="5.6.2.4"/>
    </reaction>
</comment>
<evidence type="ECO:0000259" key="15">
    <source>
        <dbReference type="PROSITE" id="PS51198"/>
    </source>
</evidence>
<dbReference type="InterPro" id="IPR014016">
    <property type="entry name" value="UvrD-like_ATP-bd"/>
</dbReference>